<keyword evidence="10" id="KW-1133">Transmembrane helix</keyword>
<evidence type="ECO:0000256" key="6">
    <source>
        <dbReference type="ARBA" id="ARBA00022673"/>
    </source>
</evidence>
<name>A7S2N1_NEMVE</name>
<dbReference type="Proteomes" id="UP000001593">
    <property type="component" value="Unassembled WGS sequence"/>
</dbReference>
<evidence type="ECO:0000256" key="9">
    <source>
        <dbReference type="ARBA" id="ARBA00022837"/>
    </source>
</evidence>
<comment type="catalytic activity">
    <reaction evidence="15">
        <text>Na(+)(in) = Na(+)(out)</text>
        <dbReference type="Rhea" id="RHEA:34963"/>
        <dbReference type="ChEBI" id="CHEBI:29101"/>
    </reaction>
</comment>
<dbReference type="InterPro" id="IPR039989">
    <property type="entry name" value="NUDT9"/>
</dbReference>
<dbReference type="GO" id="GO:0005886">
    <property type="term" value="C:plasma membrane"/>
    <property type="evidence" value="ECO:0007669"/>
    <property type="project" value="UniProtKB-SubCell"/>
</dbReference>
<dbReference type="AlphaFoldDB" id="A7S2N1"/>
<keyword evidence="8" id="KW-0479">Metal-binding</keyword>
<keyword evidence="3" id="KW-0813">Transport</keyword>
<dbReference type="eggNOG" id="KOG4195">
    <property type="taxonomic scope" value="Eukaryota"/>
</dbReference>
<evidence type="ECO:0000256" key="10">
    <source>
        <dbReference type="ARBA" id="ARBA00022989"/>
    </source>
</evidence>
<dbReference type="SUPFAM" id="SSF55811">
    <property type="entry name" value="Nudix"/>
    <property type="match status" value="1"/>
</dbReference>
<keyword evidence="14" id="KW-0407">Ion channel</keyword>
<dbReference type="KEGG" id="nve:5513881"/>
<dbReference type="Gene3D" id="3.90.79.10">
    <property type="entry name" value="Nucleoside Triphosphate Pyrophosphohydrolase"/>
    <property type="match status" value="1"/>
</dbReference>
<comment type="subcellular location">
    <subcellularLocation>
        <location evidence="1">Cell membrane</location>
        <topology evidence="1">Multi-pass membrane protein</topology>
    </subcellularLocation>
</comment>
<organism evidence="18 19">
    <name type="scientific">Nematostella vectensis</name>
    <name type="common">Starlet sea anemone</name>
    <dbReference type="NCBI Taxonomy" id="45351"/>
    <lineage>
        <taxon>Eukaryota</taxon>
        <taxon>Metazoa</taxon>
        <taxon>Cnidaria</taxon>
        <taxon>Anthozoa</taxon>
        <taxon>Hexacorallia</taxon>
        <taxon>Actiniaria</taxon>
        <taxon>Edwardsiidae</taxon>
        <taxon>Nematostella</taxon>
    </lineage>
</organism>
<dbReference type="GO" id="GO:0005262">
    <property type="term" value="F:calcium channel activity"/>
    <property type="evidence" value="ECO:0007669"/>
    <property type="project" value="UniProtKB-KW"/>
</dbReference>
<evidence type="ECO:0000256" key="15">
    <source>
        <dbReference type="ARBA" id="ARBA00036239"/>
    </source>
</evidence>
<keyword evidence="12" id="KW-0472">Membrane</keyword>
<evidence type="ECO:0000256" key="4">
    <source>
        <dbReference type="ARBA" id="ARBA00022475"/>
    </source>
</evidence>
<dbReference type="PANTHER" id="PTHR13030">
    <property type="entry name" value="NUDIX HYDROLASE"/>
    <property type="match status" value="1"/>
</dbReference>
<keyword evidence="4" id="KW-1003">Cell membrane</keyword>
<keyword evidence="7" id="KW-0812">Transmembrane</keyword>
<evidence type="ECO:0000256" key="13">
    <source>
        <dbReference type="ARBA" id="ARBA00023157"/>
    </source>
</evidence>
<dbReference type="HOGENOM" id="CLU_067226_1_0_1"/>
<comment type="catalytic activity">
    <reaction evidence="16">
        <text>Ca(2+)(in) = Ca(2+)(out)</text>
        <dbReference type="Rhea" id="RHEA:29671"/>
        <dbReference type="ChEBI" id="CHEBI:29108"/>
    </reaction>
</comment>
<reference evidence="18 19" key="1">
    <citation type="journal article" date="2007" name="Science">
        <title>Sea anemone genome reveals ancestral eumetazoan gene repertoire and genomic organization.</title>
        <authorList>
            <person name="Putnam N.H."/>
            <person name="Srivastava M."/>
            <person name="Hellsten U."/>
            <person name="Dirks B."/>
            <person name="Chapman J."/>
            <person name="Salamov A."/>
            <person name="Terry A."/>
            <person name="Shapiro H."/>
            <person name="Lindquist E."/>
            <person name="Kapitonov V.V."/>
            <person name="Jurka J."/>
            <person name="Genikhovich G."/>
            <person name="Grigoriev I.V."/>
            <person name="Lucas S.M."/>
            <person name="Steele R.E."/>
            <person name="Finnerty J.R."/>
            <person name="Technau U."/>
            <person name="Martindale M.Q."/>
            <person name="Rokhsar D.S."/>
        </authorList>
    </citation>
    <scope>NUCLEOTIDE SEQUENCE [LARGE SCALE GENOMIC DNA]</scope>
    <source>
        <strain evidence="19">CH2 X CH6</strain>
    </source>
</reference>
<evidence type="ECO:0000313" key="18">
    <source>
        <dbReference type="EMBL" id="EDO42032.1"/>
    </source>
</evidence>
<protein>
    <recommendedName>
        <fullName evidence="17">Transient receptor potential cation channel subfamily M member 2</fullName>
    </recommendedName>
</protein>
<keyword evidence="6" id="KW-0107">Calcium channel</keyword>
<keyword evidence="5" id="KW-0109">Calcium transport</keyword>
<sequence>HPAEDVLLLRFNEIDGFVDRRSHMGTYDVINGLPRNPRGRTGFSGRGAFAHWGPNHTATFVITRLKLNPSDGHIVEENDQVVWEFLAVKEADETSWRLPEGEMKVTDYIPEQIIEDLLSLAKESILELSNGSLNLHDTLQHLCETCGQRVKLYSGYVDDPRNTDNAWLETNVVHFHDEFREGLGRLHQRLPHDDSKSLTWMKLTHQANISAYHLNLLQKVSQQNDVFF</sequence>
<evidence type="ECO:0000256" key="5">
    <source>
        <dbReference type="ARBA" id="ARBA00022568"/>
    </source>
</evidence>
<evidence type="ECO:0000256" key="8">
    <source>
        <dbReference type="ARBA" id="ARBA00022723"/>
    </source>
</evidence>
<keyword evidence="9" id="KW-0106">Calcium</keyword>
<evidence type="ECO:0000256" key="11">
    <source>
        <dbReference type="ARBA" id="ARBA00023065"/>
    </source>
</evidence>
<dbReference type="CDD" id="cd03670">
    <property type="entry name" value="NUDIX_ADPRase_Nudt9"/>
    <property type="match status" value="1"/>
</dbReference>
<dbReference type="PANTHER" id="PTHR13030:SF13">
    <property type="entry name" value="NUDIX HYDROLASE DOMAIN-CONTAINING PROTEIN"/>
    <property type="match status" value="1"/>
</dbReference>
<dbReference type="GO" id="GO:0046872">
    <property type="term" value="F:metal ion binding"/>
    <property type="evidence" value="ECO:0007669"/>
    <property type="project" value="UniProtKB-KW"/>
</dbReference>
<gene>
    <name evidence="18" type="ORF">NEMVEDRAFT_v1g205845</name>
</gene>
<dbReference type="Pfam" id="PF25969">
    <property type="entry name" value="NUDT9_N"/>
    <property type="match status" value="1"/>
</dbReference>
<evidence type="ECO:0000256" key="12">
    <source>
        <dbReference type="ARBA" id="ARBA00023136"/>
    </source>
</evidence>
<evidence type="ECO:0000313" key="19">
    <source>
        <dbReference type="Proteomes" id="UP000001593"/>
    </source>
</evidence>
<keyword evidence="11" id="KW-0406">Ion transport</keyword>
<dbReference type="GO" id="GO:0047631">
    <property type="term" value="F:ADP-ribose diphosphatase activity"/>
    <property type="evidence" value="ECO:0007669"/>
    <property type="project" value="InterPro"/>
</dbReference>
<proteinExistence type="inferred from homology"/>
<dbReference type="FunFam" id="3.90.79.10:FF:000047">
    <property type="entry name" value="Transient receptor potential cation channel subfamily M member 2"/>
    <property type="match status" value="1"/>
</dbReference>
<evidence type="ECO:0000256" key="14">
    <source>
        <dbReference type="ARBA" id="ARBA00023303"/>
    </source>
</evidence>
<evidence type="ECO:0000256" key="16">
    <source>
        <dbReference type="ARBA" id="ARBA00036634"/>
    </source>
</evidence>
<evidence type="ECO:0000256" key="2">
    <source>
        <dbReference type="ARBA" id="ARBA00009501"/>
    </source>
</evidence>
<dbReference type="InParanoid" id="A7S2N1"/>
<evidence type="ECO:0000256" key="7">
    <source>
        <dbReference type="ARBA" id="ARBA00022692"/>
    </source>
</evidence>
<dbReference type="EMBL" id="DS469569">
    <property type="protein sequence ID" value="EDO42032.1"/>
    <property type="molecule type" value="Genomic_DNA"/>
</dbReference>
<dbReference type="InterPro" id="IPR015797">
    <property type="entry name" value="NUDIX_hydrolase-like_dom_sf"/>
</dbReference>
<evidence type="ECO:0000256" key="3">
    <source>
        <dbReference type="ARBA" id="ARBA00022448"/>
    </source>
</evidence>
<dbReference type="PhylomeDB" id="A7S2N1"/>
<evidence type="ECO:0000256" key="17">
    <source>
        <dbReference type="ARBA" id="ARBA00070987"/>
    </source>
</evidence>
<feature type="non-terminal residue" evidence="18">
    <location>
        <position position="1"/>
    </location>
</feature>
<keyword evidence="19" id="KW-1185">Reference proteome</keyword>
<evidence type="ECO:0000256" key="1">
    <source>
        <dbReference type="ARBA" id="ARBA00004651"/>
    </source>
</evidence>
<keyword evidence="13" id="KW-1015">Disulfide bond</keyword>
<comment type="similarity">
    <text evidence="2">Belongs to the transient receptor (TC 1.A.4) family. LTrpC subfamily. TRPM2 sub-subfamily.</text>
</comment>
<accession>A7S2N1</accession>